<protein>
    <recommendedName>
        <fullName evidence="4 11">Protein PBN1</fullName>
    </recommendedName>
</protein>
<evidence type="ECO:0000256" key="4">
    <source>
        <dbReference type="ARBA" id="ARBA00020410"/>
    </source>
</evidence>
<dbReference type="STRING" id="1073090.A0A1L9SP42"/>
<dbReference type="RefSeq" id="XP_022583406.1">
    <property type="nucleotide sequence ID" value="XM_022724605.1"/>
</dbReference>
<evidence type="ECO:0000256" key="8">
    <source>
        <dbReference type="ARBA" id="ARBA00022989"/>
    </source>
</evidence>
<dbReference type="OrthoDB" id="5546453at2759"/>
<keyword evidence="6 11" id="KW-0812">Transmembrane</keyword>
<keyword evidence="8 11" id="KW-1133">Transmembrane helix</keyword>
<reference evidence="14" key="1">
    <citation type="journal article" date="2017" name="Genome Biol.">
        <title>Comparative genomics reveals high biological diversity and specific adaptations in the industrially and medically important fungal genus Aspergillus.</title>
        <authorList>
            <person name="de Vries R.P."/>
            <person name="Riley R."/>
            <person name="Wiebenga A."/>
            <person name="Aguilar-Osorio G."/>
            <person name="Amillis S."/>
            <person name="Uchima C.A."/>
            <person name="Anderluh G."/>
            <person name="Asadollahi M."/>
            <person name="Askin M."/>
            <person name="Barry K."/>
            <person name="Battaglia E."/>
            <person name="Bayram O."/>
            <person name="Benocci T."/>
            <person name="Braus-Stromeyer S.A."/>
            <person name="Caldana C."/>
            <person name="Canovas D."/>
            <person name="Cerqueira G.C."/>
            <person name="Chen F."/>
            <person name="Chen W."/>
            <person name="Choi C."/>
            <person name="Clum A."/>
            <person name="Dos Santos R.A."/>
            <person name="Damasio A.R."/>
            <person name="Diallinas G."/>
            <person name="Emri T."/>
            <person name="Fekete E."/>
            <person name="Flipphi M."/>
            <person name="Freyberg S."/>
            <person name="Gallo A."/>
            <person name="Gournas C."/>
            <person name="Habgood R."/>
            <person name="Hainaut M."/>
            <person name="Harispe M.L."/>
            <person name="Henrissat B."/>
            <person name="Hilden K.S."/>
            <person name="Hope R."/>
            <person name="Hossain A."/>
            <person name="Karabika E."/>
            <person name="Karaffa L."/>
            <person name="Karanyi Z."/>
            <person name="Krasevec N."/>
            <person name="Kuo A."/>
            <person name="Kusch H."/>
            <person name="LaButti K."/>
            <person name="Lagendijk E.L."/>
            <person name="Lapidus A."/>
            <person name="Levasseur A."/>
            <person name="Lindquist E."/>
            <person name="Lipzen A."/>
            <person name="Logrieco A.F."/>
            <person name="MacCabe A."/>
            <person name="Maekelae M.R."/>
            <person name="Malavazi I."/>
            <person name="Melin P."/>
            <person name="Meyer V."/>
            <person name="Mielnichuk N."/>
            <person name="Miskei M."/>
            <person name="Molnar A.P."/>
            <person name="Mule G."/>
            <person name="Ngan C.Y."/>
            <person name="Orejas M."/>
            <person name="Orosz E."/>
            <person name="Ouedraogo J.P."/>
            <person name="Overkamp K.M."/>
            <person name="Park H.-S."/>
            <person name="Perrone G."/>
            <person name="Piumi F."/>
            <person name="Punt P.J."/>
            <person name="Ram A.F."/>
            <person name="Ramon A."/>
            <person name="Rauscher S."/>
            <person name="Record E."/>
            <person name="Riano-Pachon D.M."/>
            <person name="Robert V."/>
            <person name="Roehrig J."/>
            <person name="Ruller R."/>
            <person name="Salamov A."/>
            <person name="Salih N.S."/>
            <person name="Samson R.A."/>
            <person name="Sandor E."/>
            <person name="Sanguinetti M."/>
            <person name="Schuetze T."/>
            <person name="Sepcic K."/>
            <person name="Shelest E."/>
            <person name="Sherlock G."/>
            <person name="Sophianopoulou V."/>
            <person name="Squina F.M."/>
            <person name="Sun H."/>
            <person name="Susca A."/>
            <person name="Todd R.B."/>
            <person name="Tsang A."/>
            <person name="Unkles S.E."/>
            <person name="van de Wiele N."/>
            <person name="van Rossen-Uffink D."/>
            <person name="Oliveira J.V."/>
            <person name="Vesth T.C."/>
            <person name="Visser J."/>
            <person name="Yu J.-H."/>
            <person name="Zhou M."/>
            <person name="Andersen M.R."/>
            <person name="Archer D.B."/>
            <person name="Baker S.E."/>
            <person name="Benoit I."/>
            <person name="Brakhage A.A."/>
            <person name="Braus G.H."/>
            <person name="Fischer R."/>
            <person name="Frisvad J.C."/>
            <person name="Goldman G.H."/>
            <person name="Houbraken J."/>
            <person name="Oakley B."/>
            <person name="Pocsi I."/>
            <person name="Scazzocchio C."/>
            <person name="Seiboth B."/>
            <person name="vanKuyk P.A."/>
            <person name="Wortman J."/>
            <person name="Dyer P.S."/>
            <person name="Grigoriev I.V."/>
        </authorList>
    </citation>
    <scope>NUCLEOTIDE SEQUENCE [LARGE SCALE GENOMIC DNA]</scope>
    <source>
        <strain evidence="14">CBS 506.65</strain>
    </source>
</reference>
<dbReference type="GO" id="GO:1990529">
    <property type="term" value="C:glycosylphosphatidylinositol-mannosyltransferase I complex"/>
    <property type="evidence" value="ECO:0007669"/>
    <property type="project" value="TreeGrafter"/>
</dbReference>
<dbReference type="InterPro" id="IPR013233">
    <property type="entry name" value="PIG-X/PBN1"/>
</dbReference>
<sequence>MKTRYTFILRPGAPFTLDQTTLTSSSLSVRNLDAAREERVTFPSDEDLEKFHDLHIRWTTERAHDTLTPFASRVSAGLHVLFTPVEGAETCPLLNDAFGVECSEESSIQPPILSSQRFSQFYSLLPSLDHFVDYIQRKICGESSGDECRTRSHSLLSADSVDVDYDSILHTLTITGHWSPPEGGWTETLGGEGRNVEIGLLGVESSNEPEEVKVGGFLAVLGQDDKLSMISTLGKRERWLKARWIEPTLFSFPSRHHALETSYSVSFTAPTGLHPTMTISLPRRSLQRPALAAPEATCALHTYLTLPSTVFADKYQLSSADPLFLRSHRLRALHAVSGETDLEAPDWSVPSWGSTWLLEIDSSSPEEEEEEEEEEEDRNDTGSSIESADEMMNMTIPLHLRYLPPSESGYRPASMPWPVVFWACTSQEETPMGVNPFDRVDLGWDGLFAPRTTFYHLAPGGSSGQSLVSEIPVPVLQLDATGLTSVSIELGTVLVILLGVAWVVSRLAFSVKRKTQ</sequence>
<evidence type="ECO:0000313" key="14">
    <source>
        <dbReference type="Proteomes" id="UP000184188"/>
    </source>
</evidence>
<evidence type="ECO:0000256" key="2">
    <source>
        <dbReference type="ARBA" id="ARBA00004687"/>
    </source>
</evidence>
<dbReference type="GO" id="GO:0005789">
    <property type="term" value="C:endoplasmic reticulum membrane"/>
    <property type="evidence" value="ECO:0007669"/>
    <property type="project" value="UniProtKB-SubCell"/>
</dbReference>
<dbReference type="SMART" id="SM00780">
    <property type="entry name" value="PIG-X"/>
    <property type="match status" value="1"/>
</dbReference>
<keyword evidence="10" id="KW-0325">Glycoprotein</keyword>
<dbReference type="InterPro" id="IPR042322">
    <property type="entry name" value="Pbn1"/>
</dbReference>
<evidence type="ECO:0000256" key="12">
    <source>
        <dbReference type="SAM" id="MobiDB-lite"/>
    </source>
</evidence>
<dbReference type="Proteomes" id="UP000184188">
    <property type="component" value="Unassembled WGS sequence"/>
</dbReference>
<evidence type="ECO:0000256" key="9">
    <source>
        <dbReference type="ARBA" id="ARBA00023136"/>
    </source>
</evidence>
<evidence type="ECO:0000313" key="13">
    <source>
        <dbReference type="EMBL" id="OJJ48896.1"/>
    </source>
</evidence>
<dbReference type="GeneID" id="34611070"/>
<dbReference type="Pfam" id="PF08320">
    <property type="entry name" value="PIG-X"/>
    <property type="match status" value="1"/>
</dbReference>
<comment type="function">
    <text evidence="11">Required for proper folding and/or the stability of a subset of proteins in the endoplasmic reticulum. Component of glycosylphosphatidylinositol-mannosyltransferase 1 which transfers the first of the 4 mannoses in the GPI-anchor precursors during GPI-anchor biosynthesis. Probably acts by stabilizing the mannosyltransferase GPI14.</text>
</comment>
<organism evidence="13 14">
    <name type="scientific">Penicilliopsis zonata CBS 506.65</name>
    <dbReference type="NCBI Taxonomy" id="1073090"/>
    <lineage>
        <taxon>Eukaryota</taxon>
        <taxon>Fungi</taxon>
        <taxon>Dikarya</taxon>
        <taxon>Ascomycota</taxon>
        <taxon>Pezizomycotina</taxon>
        <taxon>Eurotiomycetes</taxon>
        <taxon>Eurotiomycetidae</taxon>
        <taxon>Eurotiales</taxon>
        <taxon>Aspergillaceae</taxon>
        <taxon>Penicilliopsis</taxon>
    </lineage>
</organism>
<evidence type="ECO:0000256" key="7">
    <source>
        <dbReference type="ARBA" id="ARBA00022824"/>
    </source>
</evidence>
<name>A0A1L9SP42_9EURO</name>
<keyword evidence="14" id="KW-1185">Reference proteome</keyword>
<evidence type="ECO:0000256" key="6">
    <source>
        <dbReference type="ARBA" id="ARBA00022692"/>
    </source>
</evidence>
<comment type="pathway">
    <text evidence="2 11">Glycolipid biosynthesis; glycosylphosphatidylinositol-anchor biosynthesis.</text>
</comment>
<evidence type="ECO:0000256" key="5">
    <source>
        <dbReference type="ARBA" id="ARBA00022502"/>
    </source>
</evidence>
<dbReference type="UniPathway" id="UPA00196"/>
<dbReference type="PANTHER" id="PTHR28533">
    <property type="entry name" value="PROTEIN PBN1"/>
    <property type="match status" value="1"/>
</dbReference>
<accession>A0A1L9SP42</accession>
<evidence type="ECO:0000256" key="1">
    <source>
        <dbReference type="ARBA" id="ARBA00004643"/>
    </source>
</evidence>
<feature type="compositionally biased region" description="Acidic residues" evidence="12">
    <location>
        <begin position="364"/>
        <end position="378"/>
    </location>
</feature>
<comment type="subcellular location">
    <subcellularLocation>
        <location evidence="11">Endoplasmic reticulum membrane</location>
        <topology evidence="11">Single-pass membrane protein</topology>
    </subcellularLocation>
    <subcellularLocation>
        <location evidence="1">Endoplasmic reticulum membrane</location>
        <topology evidence="1">Single-pass type III membrane protein</topology>
    </subcellularLocation>
</comment>
<keyword evidence="5 11" id="KW-0337">GPI-anchor biosynthesis</keyword>
<comment type="similarity">
    <text evidence="3 11">Belongs to the PIGX family.</text>
</comment>
<feature type="transmembrane region" description="Helical" evidence="11">
    <location>
        <begin position="490"/>
        <end position="509"/>
    </location>
</feature>
<proteinExistence type="inferred from homology"/>
<dbReference type="EMBL" id="KV878338">
    <property type="protein sequence ID" value="OJJ48896.1"/>
    <property type="molecule type" value="Genomic_DNA"/>
</dbReference>
<dbReference type="GO" id="GO:0000030">
    <property type="term" value="F:mannosyltransferase activity"/>
    <property type="evidence" value="ECO:0007669"/>
    <property type="project" value="TreeGrafter"/>
</dbReference>
<keyword evidence="7 11" id="KW-0256">Endoplasmic reticulum</keyword>
<dbReference type="PANTHER" id="PTHR28533:SF1">
    <property type="entry name" value="PROTEIN PBN1"/>
    <property type="match status" value="1"/>
</dbReference>
<evidence type="ECO:0000256" key="11">
    <source>
        <dbReference type="RuleBase" id="RU366056"/>
    </source>
</evidence>
<dbReference type="VEuPathDB" id="FungiDB:ASPZODRAFT_139850"/>
<dbReference type="GO" id="GO:0006506">
    <property type="term" value="P:GPI anchor biosynthetic process"/>
    <property type="evidence" value="ECO:0007669"/>
    <property type="project" value="UniProtKB-UniPathway"/>
</dbReference>
<gene>
    <name evidence="13" type="ORF">ASPZODRAFT_139850</name>
</gene>
<evidence type="ECO:0000256" key="10">
    <source>
        <dbReference type="ARBA" id="ARBA00023180"/>
    </source>
</evidence>
<evidence type="ECO:0000256" key="3">
    <source>
        <dbReference type="ARBA" id="ARBA00010345"/>
    </source>
</evidence>
<feature type="region of interest" description="Disordered" evidence="12">
    <location>
        <begin position="360"/>
        <end position="384"/>
    </location>
</feature>
<keyword evidence="9 11" id="KW-0472">Membrane</keyword>
<dbReference type="AlphaFoldDB" id="A0A1L9SP42"/>